<sequence length="195" mass="20674">MSAARKAVAAVLTAGLAALTMWLYTVKPHIEDRLQDPLVSKGRIGAAVDTPDFSVKVAKVDVASAISKPSFLGTKGKVMKSLGLFVIVQAQIKSNKKPFTPGHVRLVTRGGVAYDETGRADLPDISSGFQPMLWAPATYIFEIPKDRLAGARIVVGAADLYNNLSGETSIDLGIDGDRAARLAAHPTPDYALKTS</sequence>
<dbReference type="InterPro" id="IPR029050">
    <property type="entry name" value="Immunoprotect_excell_Ig-like"/>
</dbReference>
<reference evidence="3" key="1">
    <citation type="journal article" date="2019" name="Int. J. Syst. Evol. Microbiol.">
        <title>The Global Catalogue of Microorganisms (GCM) 10K type strain sequencing project: providing services to taxonomists for standard genome sequencing and annotation.</title>
        <authorList>
            <consortium name="The Broad Institute Genomics Platform"/>
            <consortium name="The Broad Institute Genome Sequencing Center for Infectious Disease"/>
            <person name="Wu L."/>
            <person name="Ma J."/>
        </authorList>
    </citation>
    <scope>NUCLEOTIDE SEQUENCE [LARGE SCALE GENOMIC DNA]</scope>
    <source>
        <strain evidence="3">JCM 17933</strain>
    </source>
</reference>
<dbReference type="Proteomes" id="UP001500503">
    <property type="component" value="Unassembled WGS sequence"/>
</dbReference>
<dbReference type="EMBL" id="BAABHF010000038">
    <property type="protein sequence ID" value="GAA4505460.1"/>
    <property type="molecule type" value="Genomic_DNA"/>
</dbReference>
<proteinExistence type="predicted"/>
<accession>A0ABP8QNM1</accession>
<dbReference type="RefSeq" id="WP_345469696.1">
    <property type="nucleotide sequence ID" value="NZ_BAABHF010000038.1"/>
</dbReference>
<gene>
    <name evidence="2" type="ORF">GCM10023191_061170</name>
</gene>
<comment type="caution">
    <text evidence="2">The sequence shown here is derived from an EMBL/GenBank/DDBJ whole genome shotgun (WGS) entry which is preliminary data.</text>
</comment>
<evidence type="ECO:0000313" key="3">
    <source>
        <dbReference type="Proteomes" id="UP001500503"/>
    </source>
</evidence>
<evidence type="ECO:0008006" key="4">
    <source>
        <dbReference type="Google" id="ProtNLM"/>
    </source>
</evidence>
<dbReference type="Gene3D" id="2.60.40.1240">
    <property type="match status" value="1"/>
</dbReference>
<evidence type="ECO:0000256" key="1">
    <source>
        <dbReference type="ARBA" id="ARBA00022729"/>
    </source>
</evidence>
<evidence type="ECO:0000313" key="2">
    <source>
        <dbReference type="EMBL" id="GAA4505460.1"/>
    </source>
</evidence>
<organism evidence="2 3">
    <name type="scientific">Actinoallomurus oryzae</name>
    <dbReference type="NCBI Taxonomy" id="502180"/>
    <lineage>
        <taxon>Bacteria</taxon>
        <taxon>Bacillati</taxon>
        <taxon>Actinomycetota</taxon>
        <taxon>Actinomycetes</taxon>
        <taxon>Streptosporangiales</taxon>
        <taxon>Thermomonosporaceae</taxon>
        <taxon>Actinoallomurus</taxon>
    </lineage>
</organism>
<name>A0ABP8QNM1_9ACTN</name>
<protein>
    <recommendedName>
        <fullName evidence="4">DUF4352 domain-containing protein</fullName>
    </recommendedName>
</protein>
<keyword evidence="1" id="KW-0732">Signal</keyword>
<keyword evidence="3" id="KW-1185">Reference proteome</keyword>